<accession>A0ACC3CHC8</accession>
<dbReference type="EMBL" id="CM020620">
    <property type="protein sequence ID" value="KAK1869263.1"/>
    <property type="molecule type" value="Genomic_DNA"/>
</dbReference>
<dbReference type="Proteomes" id="UP000798662">
    <property type="component" value="Chromosome 3"/>
</dbReference>
<gene>
    <name evidence="1" type="ORF">I4F81_011742</name>
</gene>
<organism evidence="1 2">
    <name type="scientific">Pyropia yezoensis</name>
    <name type="common">Susabi-nori</name>
    <name type="synonym">Porphyra yezoensis</name>
    <dbReference type="NCBI Taxonomy" id="2788"/>
    <lineage>
        <taxon>Eukaryota</taxon>
        <taxon>Rhodophyta</taxon>
        <taxon>Bangiophyceae</taxon>
        <taxon>Bangiales</taxon>
        <taxon>Bangiaceae</taxon>
        <taxon>Pyropia</taxon>
    </lineage>
</organism>
<evidence type="ECO:0000313" key="2">
    <source>
        <dbReference type="Proteomes" id="UP000798662"/>
    </source>
</evidence>
<proteinExistence type="predicted"/>
<sequence>MGQRAVPSGGASEVGVRPLPRLHVWKRDRHALQRAVRFPLVGEGTSGSGSAHVDDAGTTAAAATPTTTADTAADAKAPEKLNKPVQPKKRAPRRPPKLPVGATARVGALSLEPLPPDCVAFINGLPTGRRSETVLFQVPGVHGSMTDITASDLRRLSDTAMWLNDNVINAYVGLMNARARRGEASSSSTKDKVATVKGPDTGRRGGRLGSPGGASEHAGQEARGGVGDAAGQVKPVHAPAVAQEGSQPPRETGKATPTTGPEACEDRVAFLMSDGTEVATHPAHGDGKMNKEPHAEGPSVAAAGHAAAVEEPIHKRRLDPAQSHCWGTFFFTTLTGGDPHGAATDHQQSVARGDHALVSRWTRGAGVDVCALHSILVPIHEGGNHWCLAQINPVRSLSLGVPIPPVVGAEALANLRLRMGLDLLIGKLFC</sequence>
<name>A0ACC3CHC8_PYRYE</name>
<keyword evidence="2" id="KW-1185">Reference proteome</keyword>
<comment type="caution">
    <text evidence="1">The sequence shown here is derived from an EMBL/GenBank/DDBJ whole genome shotgun (WGS) entry which is preliminary data.</text>
</comment>
<evidence type="ECO:0000313" key="1">
    <source>
        <dbReference type="EMBL" id="KAK1869263.1"/>
    </source>
</evidence>
<protein>
    <submittedName>
        <fullName evidence="1">Uncharacterized protein</fullName>
    </submittedName>
</protein>
<reference evidence="1" key="1">
    <citation type="submission" date="2019-11" db="EMBL/GenBank/DDBJ databases">
        <title>Nori genome reveals adaptations in red seaweeds to the harsh intertidal environment.</title>
        <authorList>
            <person name="Wang D."/>
            <person name="Mao Y."/>
        </authorList>
    </citation>
    <scope>NUCLEOTIDE SEQUENCE</scope>
    <source>
        <tissue evidence="1">Gametophyte</tissue>
    </source>
</reference>